<feature type="domain" description="HTH tetR-type" evidence="5">
    <location>
        <begin position="5"/>
        <end position="65"/>
    </location>
</feature>
<keyword evidence="1" id="KW-0805">Transcription regulation</keyword>
<dbReference type="PROSITE" id="PS50977">
    <property type="entry name" value="HTH_TETR_2"/>
    <property type="match status" value="1"/>
</dbReference>
<feature type="DNA-binding region" description="H-T-H motif" evidence="4">
    <location>
        <begin position="28"/>
        <end position="47"/>
    </location>
</feature>
<name>A0A8D5JQW7_9BACT</name>
<dbReference type="EMBL" id="AP024086">
    <property type="protein sequence ID" value="BCL62900.1"/>
    <property type="molecule type" value="Genomic_DNA"/>
</dbReference>
<dbReference type="GO" id="GO:0003677">
    <property type="term" value="F:DNA binding"/>
    <property type="evidence" value="ECO:0007669"/>
    <property type="project" value="UniProtKB-UniRule"/>
</dbReference>
<proteinExistence type="predicted"/>
<keyword evidence="7" id="KW-1185">Reference proteome</keyword>
<keyword evidence="3" id="KW-0804">Transcription</keyword>
<sequence>MNKGKETRKRILKESRKLFTVRGFQNTSVSEIIAVTGVKKGNLYYHFPSKEELGIAVLLDAAQEFSVILDRSLSGDDPMEKIITSCQAIMELMQQTHFVGGCLFGNTALEMSGINPRFGEILQDVFGLWTKKLRTELQKAEESGQLSGKLTVDALATSIVAILEGGIMLSRVYENRQALEQCIRTIKTLLEPE</sequence>
<organism evidence="6 7">
    <name type="scientific">Desulfomarina profundi</name>
    <dbReference type="NCBI Taxonomy" id="2772557"/>
    <lineage>
        <taxon>Bacteria</taxon>
        <taxon>Pseudomonadati</taxon>
        <taxon>Thermodesulfobacteriota</taxon>
        <taxon>Desulfobulbia</taxon>
        <taxon>Desulfobulbales</taxon>
        <taxon>Desulfobulbaceae</taxon>
        <taxon>Desulfomarina</taxon>
    </lineage>
</organism>
<evidence type="ECO:0000256" key="4">
    <source>
        <dbReference type="PROSITE-ProRule" id="PRU00335"/>
    </source>
</evidence>
<dbReference type="PANTHER" id="PTHR47506">
    <property type="entry name" value="TRANSCRIPTIONAL REGULATORY PROTEIN"/>
    <property type="match status" value="1"/>
</dbReference>
<evidence type="ECO:0000313" key="7">
    <source>
        <dbReference type="Proteomes" id="UP000826725"/>
    </source>
</evidence>
<dbReference type="Pfam" id="PF00440">
    <property type="entry name" value="TetR_N"/>
    <property type="match status" value="1"/>
</dbReference>
<dbReference type="AlphaFoldDB" id="A0A8D5JQW7"/>
<evidence type="ECO:0000256" key="2">
    <source>
        <dbReference type="ARBA" id="ARBA00023125"/>
    </source>
</evidence>
<reference evidence="6" key="1">
    <citation type="submission" date="2020-09" db="EMBL/GenBank/DDBJ databases">
        <title>Desulfogranum mesoprofundum gen. nov., sp. nov., a novel mesophilic, sulfate-reducing chemolithoautotroph isolated from a deep-sea hydrothermal vent chimney in the Suiyo Seamount.</title>
        <authorList>
            <person name="Hashimoto Y."/>
            <person name="Nakagawa S."/>
        </authorList>
    </citation>
    <scope>NUCLEOTIDE SEQUENCE</scope>
    <source>
        <strain evidence="6">KT2</strain>
    </source>
</reference>
<evidence type="ECO:0000313" key="6">
    <source>
        <dbReference type="EMBL" id="BCL62900.1"/>
    </source>
</evidence>
<evidence type="ECO:0000256" key="3">
    <source>
        <dbReference type="ARBA" id="ARBA00023163"/>
    </source>
</evidence>
<dbReference type="KEGG" id="dbk:DGMP_35930"/>
<dbReference type="RefSeq" id="WP_228855206.1">
    <property type="nucleotide sequence ID" value="NZ_AP024086.1"/>
</dbReference>
<dbReference type="Proteomes" id="UP000826725">
    <property type="component" value="Chromosome"/>
</dbReference>
<dbReference type="PANTHER" id="PTHR47506:SF3">
    <property type="entry name" value="HTH-TYPE TRANSCRIPTIONAL REGULATOR LMRA"/>
    <property type="match status" value="1"/>
</dbReference>
<accession>A0A8D5JQW7</accession>
<keyword evidence="2 4" id="KW-0238">DNA-binding</keyword>
<gene>
    <name evidence="6" type="primary">yxaF</name>
    <name evidence="6" type="ORF">DGMP_35930</name>
</gene>
<dbReference type="InterPro" id="IPR001647">
    <property type="entry name" value="HTH_TetR"/>
</dbReference>
<protein>
    <submittedName>
        <fullName evidence="6">HTH-type transcriptional regulator YxaF</fullName>
    </submittedName>
</protein>
<evidence type="ECO:0000256" key="1">
    <source>
        <dbReference type="ARBA" id="ARBA00023015"/>
    </source>
</evidence>
<evidence type="ECO:0000259" key="5">
    <source>
        <dbReference type="PROSITE" id="PS50977"/>
    </source>
</evidence>
<dbReference type="InterPro" id="IPR011075">
    <property type="entry name" value="TetR_C"/>
</dbReference>
<dbReference type="Pfam" id="PF16925">
    <property type="entry name" value="TetR_C_13"/>
    <property type="match status" value="1"/>
</dbReference>